<gene>
    <name evidence="1" type="ORF">CBA19CS42_15195</name>
</gene>
<sequence length="141" mass="15781">MVKDKSDVHEEADGSFLIIEVYDGEHLTPGSGNSKLCRLEGNVLRDDGPPFTLREQLEQLLEIGWKYYGLPNSAEGCFTAFVTQGHTATVAMRIVVKTRRDALSARLFILEGEERALEVASVFPEDDIFKILRKVLRAQKG</sequence>
<dbReference type="EMBL" id="BPUS01000005">
    <property type="protein sequence ID" value="GJH25877.1"/>
    <property type="molecule type" value="Genomic_DNA"/>
</dbReference>
<dbReference type="RefSeq" id="WP_238212515.1">
    <property type="nucleotide sequence ID" value="NZ_BPUS01000005.1"/>
</dbReference>
<accession>A0AA37IA09</accession>
<name>A0AA37IA09_9BURK</name>
<protein>
    <submittedName>
        <fullName evidence="1">Uncharacterized protein</fullName>
    </submittedName>
</protein>
<reference evidence="1" key="1">
    <citation type="submission" date="2022-09" db="EMBL/GenBank/DDBJ databases">
        <title>Isolation and characterization of 3-chlorobenzoate degrading bacteria from soils in Shizuoka.</title>
        <authorList>
            <person name="Ifat A."/>
            <person name="Ogawa N."/>
            <person name="Kimbara K."/>
            <person name="Moriuchi R."/>
            <person name="Dohra H."/>
            <person name="Shintani M."/>
        </authorList>
    </citation>
    <scope>NUCLEOTIDE SEQUENCE</scope>
    <source>
        <strain evidence="1">19CS4-2</strain>
    </source>
</reference>
<comment type="caution">
    <text evidence="1">The sequence shown here is derived from an EMBL/GenBank/DDBJ whole genome shotgun (WGS) entry which is preliminary data.</text>
</comment>
<dbReference type="AlphaFoldDB" id="A0AA37IA09"/>
<dbReference type="Proteomes" id="UP001055111">
    <property type="component" value="Unassembled WGS sequence"/>
</dbReference>
<evidence type="ECO:0000313" key="1">
    <source>
        <dbReference type="EMBL" id="GJH25877.1"/>
    </source>
</evidence>
<evidence type="ECO:0000313" key="2">
    <source>
        <dbReference type="Proteomes" id="UP001055111"/>
    </source>
</evidence>
<organism evidence="1 2">
    <name type="scientific">Caballeronia novacaledonica</name>
    <dbReference type="NCBI Taxonomy" id="1544861"/>
    <lineage>
        <taxon>Bacteria</taxon>
        <taxon>Pseudomonadati</taxon>
        <taxon>Pseudomonadota</taxon>
        <taxon>Betaproteobacteria</taxon>
        <taxon>Burkholderiales</taxon>
        <taxon>Burkholderiaceae</taxon>
        <taxon>Caballeronia</taxon>
    </lineage>
</organism>
<proteinExistence type="predicted"/>